<dbReference type="RefSeq" id="WP_133592832.1">
    <property type="nucleotide sequence ID" value="NZ_CP037953.1"/>
</dbReference>
<reference evidence="1 2" key="1">
    <citation type="submission" date="2019-03" db="EMBL/GenBank/DDBJ databases">
        <title>Genomic Encyclopedia of Type Strains, Phase IV (KMG-IV): sequencing the most valuable type-strain genomes for metagenomic binning, comparative biology and taxonomic classification.</title>
        <authorList>
            <person name="Goeker M."/>
        </authorList>
    </citation>
    <scope>NUCLEOTIDE SEQUENCE [LARGE SCALE GENOMIC DNA]</scope>
    <source>
        <strain evidence="1 2">DSM 103792</strain>
    </source>
</reference>
<proteinExistence type="predicted"/>
<organism evidence="1 2">
    <name type="scientific">Permianibacter aggregans</name>
    <dbReference type="NCBI Taxonomy" id="1510150"/>
    <lineage>
        <taxon>Bacteria</taxon>
        <taxon>Pseudomonadati</taxon>
        <taxon>Pseudomonadota</taxon>
        <taxon>Gammaproteobacteria</taxon>
        <taxon>Pseudomonadales</taxon>
        <taxon>Pseudomonadaceae</taxon>
        <taxon>Permianibacter</taxon>
    </lineage>
</organism>
<evidence type="ECO:0000313" key="1">
    <source>
        <dbReference type="EMBL" id="TDQ45058.1"/>
    </source>
</evidence>
<dbReference type="AlphaFoldDB" id="A0A4R6UE83"/>
<dbReference type="EMBL" id="SNYM01000021">
    <property type="protein sequence ID" value="TDQ45058.1"/>
    <property type="molecule type" value="Genomic_DNA"/>
</dbReference>
<name>A0A4R6UE83_9GAMM</name>
<gene>
    <name evidence="1" type="ORF">EV696_12117</name>
</gene>
<evidence type="ECO:0008006" key="3">
    <source>
        <dbReference type="Google" id="ProtNLM"/>
    </source>
</evidence>
<comment type="caution">
    <text evidence="1">The sequence shown here is derived from an EMBL/GenBank/DDBJ whole genome shotgun (WGS) entry which is preliminary data.</text>
</comment>
<dbReference type="Proteomes" id="UP000295375">
    <property type="component" value="Unassembled WGS sequence"/>
</dbReference>
<keyword evidence="2" id="KW-1185">Reference proteome</keyword>
<protein>
    <recommendedName>
        <fullName evidence="3">YqjK-like protein</fullName>
    </recommendedName>
</protein>
<accession>A0A4R6UE83</accession>
<sequence>MNRLQLHREIRRTAGDLEQRQQQVLTAMTATQQRWAHRLPPLLVVGSGFVLGLRHEPGSIHHGINRVSGWFAAGLSMLADKQLRMAMQQFAKNNKTDSTT</sequence>
<evidence type="ECO:0000313" key="2">
    <source>
        <dbReference type="Proteomes" id="UP000295375"/>
    </source>
</evidence>